<protein>
    <recommendedName>
        <fullName evidence="2">Haemophore haem-binding domain-containing protein</fullName>
    </recommendedName>
</protein>
<dbReference type="GO" id="GO:0020037">
    <property type="term" value="F:heme binding"/>
    <property type="evidence" value="ECO:0007669"/>
    <property type="project" value="InterPro"/>
</dbReference>
<gene>
    <name evidence="3" type="ORF">MLIT_22740</name>
</gene>
<evidence type="ECO:0000313" key="4">
    <source>
        <dbReference type="Proteomes" id="UP000466607"/>
    </source>
</evidence>
<evidence type="ECO:0000313" key="3">
    <source>
        <dbReference type="EMBL" id="BBY16682.1"/>
    </source>
</evidence>
<dbReference type="AlphaFoldDB" id="A0AAD1IJ70"/>
<evidence type="ECO:0000256" key="1">
    <source>
        <dbReference type="SAM" id="SignalP"/>
    </source>
</evidence>
<dbReference type="InterPro" id="IPR006311">
    <property type="entry name" value="TAT_signal"/>
</dbReference>
<name>A0AAD1IJ70_9MYCO</name>
<dbReference type="NCBIfam" id="TIGR04529">
    <property type="entry name" value="MTB_hemophore"/>
    <property type="match status" value="1"/>
</dbReference>
<dbReference type="EMBL" id="AP022586">
    <property type="protein sequence ID" value="BBY16682.1"/>
    <property type="molecule type" value="Genomic_DNA"/>
</dbReference>
<reference evidence="3 4" key="1">
    <citation type="journal article" date="2019" name="Emerg. Microbes Infect.">
        <title>Comprehensive subspecies identification of 175 nontuberculous mycobacteria species based on 7547 genomic profiles.</title>
        <authorList>
            <person name="Matsumoto Y."/>
            <person name="Kinjo T."/>
            <person name="Motooka D."/>
            <person name="Nabeya D."/>
            <person name="Jung N."/>
            <person name="Uechi K."/>
            <person name="Horii T."/>
            <person name="Iida T."/>
            <person name="Fujita J."/>
            <person name="Nakamura S."/>
        </authorList>
    </citation>
    <scope>NUCLEOTIDE SEQUENCE [LARGE SCALE GENOMIC DNA]</scope>
    <source>
        <strain evidence="3 4">JCM 17423</strain>
    </source>
</reference>
<dbReference type="PROSITE" id="PS51318">
    <property type="entry name" value="TAT"/>
    <property type="match status" value="1"/>
</dbReference>
<dbReference type="Proteomes" id="UP000466607">
    <property type="component" value="Chromosome"/>
</dbReference>
<dbReference type="Pfam" id="PF16525">
    <property type="entry name" value="MHB"/>
    <property type="match status" value="1"/>
</dbReference>
<keyword evidence="1" id="KW-0732">Signal</keyword>
<feature type="signal peptide" evidence="1">
    <location>
        <begin position="1"/>
        <end position="26"/>
    </location>
</feature>
<feature type="domain" description="Haemophore haem-binding" evidence="2">
    <location>
        <begin position="41"/>
        <end position="115"/>
    </location>
</feature>
<accession>A0AAD1IJ70</accession>
<organism evidence="3 4">
    <name type="scientific">Mycolicibacterium litorale</name>
    <dbReference type="NCBI Taxonomy" id="758802"/>
    <lineage>
        <taxon>Bacteria</taxon>
        <taxon>Bacillati</taxon>
        <taxon>Actinomycetota</taxon>
        <taxon>Actinomycetes</taxon>
        <taxon>Mycobacteriales</taxon>
        <taxon>Mycobacteriaceae</taxon>
        <taxon>Mycolicibacterium</taxon>
    </lineage>
</organism>
<keyword evidence="4" id="KW-1185">Reference proteome</keyword>
<dbReference type="Gene3D" id="1.20.20.20">
    <property type="entry name" value="Haemophore, haem-binding domain"/>
    <property type="match status" value="1"/>
</dbReference>
<sequence length="131" mass="13009">MIMSPKTARRGIAGAFAACALGGVAAATIALPTAAAQPAACNASGFATTAGGVLSAAGGYLSTHPGANDALTRAASQPSGEADATVRAYFTAHPNEFTDLRNIARPLIDQRNQCGVTVQPTQLGALLDALA</sequence>
<proteinExistence type="predicted"/>
<dbReference type="InterPro" id="IPR032407">
    <property type="entry name" value="MHB"/>
</dbReference>
<dbReference type="InterPro" id="IPR038378">
    <property type="entry name" value="MHB_sf"/>
</dbReference>
<evidence type="ECO:0000259" key="2">
    <source>
        <dbReference type="Pfam" id="PF16525"/>
    </source>
</evidence>
<feature type="chain" id="PRO_5041910059" description="Haemophore haem-binding domain-containing protein" evidence="1">
    <location>
        <begin position="27"/>
        <end position="131"/>
    </location>
</feature>